<dbReference type="Proteomes" id="UP000264800">
    <property type="component" value="Unplaced"/>
</dbReference>
<dbReference type="InterPro" id="IPR000471">
    <property type="entry name" value="Interferon_alpha/beta/delta"/>
</dbReference>
<protein>
    <submittedName>
        <fullName evidence="7">Uncharacterized protein</fullName>
    </submittedName>
</protein>
<evidence type="ECO:0000256" key="4">
    <source>
        <dbReference type="ARBA" id="ARBA00023118"/>
    </source>
</evidence>
<evidence type="ECO:0000313" key="8">
    <source>
        <dbReference type="Proteomes" id="UP000264800"/>
    </source>
</evidence>
<keyword evidence="4" id="KW-0051">Antiviral defense</keyword>
<dbReference type="SUPFAM" id="SSF47266">
    <property type="entry name" value="4-helical cytokines"/>
    <property type="match status" value="1"/>
</dbReference>
<dbReference type="InterPro" id="IPR009079">
    <property type="entry name" value="4_helix_cytokine-like_core"/>
</dbReference>
<keyword evidence="6" id="KW-0732">Signal</keyword>
<dbReference type="GO" id="GO:0005126">
    <property type="term" value="F:cytokine receptor binding"/>
    <property type="evidence" value="ECO:0007669"/>
    <property type="project" value="InterPro"/>
</dbReference>
<comment type="subcellular location">
    <subcellularLocation>
        <location evidence="1">Secreted</location>
    </subcellularLocation>
</comment>
<keyword evidence="5" id="KW-1015">Disulfide bond</keyword>
<feature type="signal peptide" evidence="6">
    <location>
        <begin position="1"/>
        <end position="22"/>
    </location>
</feature>
<keyword evidence="3" id="KW-0964">Secreted</keyword>
<evidence type="ECO:0000256" key="3">
    <source>
        <dbReference type="ARBA" id="ARBA00022525"/>
    </source>
</evidence>
<organism evidence="7 8">
    <name type="scientific">Kryptolebias marmoratus</name>
    <name type="common">Mangrove killifish</name>
    <name type="synonym">Rivulus marmoratus</name>
    <dbReference type="NCBI Taxonomy" id="37003"/>
    <lineage>
        <taxon>Eukaryota</taxon>
        <taxon>Metazoa</taxon>
        <taxon>Chordata</taxon>
        <taxon>Craniata</taxon>
        <taxon>Vertebrata</taxon>
        <taxon>Euteleostomi</taxon>
        <taxon>Actinopterygii</taxon>
        <taxon>Neopterygii</taxon>
        <taxon>Teleostei</taxon>
        <taxon>Neoteleostei</taxon>
        <taxon>Acanthomorphata</taxon>
        <taxon>Ovalentaria</taxon>
        <taxon>Atherinomorphae</taxon>
        <taxon>Cyprinodontiformes</taxon>
        <taxon>Rivulidae</taxon>
        <taxon>Kryptolebias</taxon>
    </lineage>
</organism>
<accession>A0A3Q2ZHT0</accession>
<keyword evidence="8" id="KW-1185">Reference proteome</keyword>
<evidence type="ECO:0000256" key="2">
    <source>
        <dbReference type="ARBA" id="ARBA00022514"/>
    </source>
</evidence>
<dbReference type="OMA" id="CCLQMML"/>
<keyword evidence="2" id="KW-0202">Cytokine</keyword>
<sequence length="182" mass="20682">MTPTSVLFIFLQLCCLQMMLVSMPTCKLPGRVVQNTHNLLRDLGEPFPVHCRQYNNQILFPDSALSSGSCRWTSLVVYESLRGAGLMFEEHELPEGEGRVTWDEQKLDNYLNLQDRLLSTCLQLNTTEASGVLSPYFSNVTAVVEQQASSSCGWEALRRDVLWVLNSALRKHRGCFNWTRAH</sequence>
<dbReference type="Gene3D" id="1.20.1250.10">
    <property type="match status" value="1"/>
</dbReference>
<dbReference type="GO" id="GO:0051607">
    <property type="term" value="P:defense response to virus"/>
    <property type="evidence" value="ECO:0007669"/>
    <property type="project" value="UniProtKB-KW"/>
</dbReference>
<evidence type="ECO:0000313" key="7">
    <source>
        <dbReference type="Ensembl" id="ENSKMAP00000003133.1"/>
    </source>
</evidence>
<dbReference type="Ensembl" id="ENSKMAT00000003196.1">
    <property type="protein sequence ID" value="ENSKMAP00000003133.1"/>
    <property type="gene ID" value="ENSKMAG00000002389.1"/>
</dbReference>
<evidence type="ECO:0000256" key="6">
    <source>
        <dbReference type="SAM" id="SignalP"/>
    </source>
</evidence>
<feature type="chain" id="PRO_5018754614" evidence="6">
    <location>
        <begin position="23"/>
        <end position="182"/>
    </location>
</feature>
<dbReference type="GeneTree" id="ENSGT00940000176891"/>
<dbReference type="STRING" id="37003.ENSKMAP00000003133"/>
<dbReference type="GO" id="GO:0005125">
    <property type="term" value="F:cytokine activity"/>
    <property type="evidence" value="ECO:0007669"/>
    <property type="project" value="UniProtKB-KW"/>
</dbReference>
<reference evidence="7" key="1">
    <citation type="submission" date="2025-08" db="UniProtKB">
        <authorList>
            <consortium name="Ensembl"/>
        </authorList>
    </citation>
    <scope>IDENTIFICATION</scope>
</reference>
<proteinExistence type="predicted"/>
<evidence type="ECO:0000256" key="5">
    <source>
        <dbReference type="ARBA" id="ARBA00023157"/>
    </source>
</evidence>
<name>A0A3Q2ZHT0_KRYMA</name>
<dbReference type="Pfam" id="PF00143">
    <property type="entry name" value="Interferon"/>
    <property type="match status" value="1"/>
</dbReference>
<evidence type="ECO:0000256" key="1">
    <source>
        <dbReference type="ARBA" id="ARBA00004613"/>
    </source>
</evidence>
<dbReference type="AlphaFoldDB" id="A0A3Q2ZHT0"/>
<dbReference type="GO" id="GO:0005615">
    <property type="term" value="C:extracellular space"/>
    <property type="evidence" value="ECO:0007669"/>
    <property type="project" value="UniProtKB-KW"/>
</dbReference>
<reference evidence="7" key="2">
    <citation type="submission" date="2025-09" db="UniProtKB">
        <authorList>
            <consortium name="Ensembl"/>
        </authorList>
    </citation>
    <scope>IDENTIFICATION</scope>
</reference>